<keyword evidence="2" id="KW-0805">Transcription regulation</keyword>
<dbReference type="PANTHER" id="PTHR30346">
    <property type="entry name" value="TRANSCRIPTIONAL DUAL REGULATOR HCAR-RELATED"/>
    <property type="match status" value="1"/>
</dbReference>
<reference evidence="7 8" key="1">
    <citation type="submission" date="2020-09" db="EMBL/GenBank/DDBJ databases">
        <title>Investigation of environmental microbe.</title>
        <authorList>
            <person name="Ou Y."/>
            <person name="Kang Q."/>
        </authorList>
    </citation>
    <scope>NUCLEOTIDE SEQUENCE [LARGE SCALE GENOMIC DNA]</scope>
    <source>
        <strain evidence="7 8">KJZ-9</strain>
    </source>
</reference>
<dbReference type="PANTHER" id="PTHR30346:SF0">
    <property type="entry name" value="HCA OPERON TRANSCRIPTIONAL ACTIVATOR HCAR"/>
    <property type="match status" value="1"/>
</dbReference>
<dbReference type="GO" id="GO:0032993">
    <property type="term" value="C:protein-DNA complex"/>
    <property type="evidence" value="ECO:0007669"/>
    <property type="project" value="TreeGrafter"/>
</dbReference>
<evidence type="ECO:0000313" key="7">
    <source>
        <dbReference type="EMBL" id="QNV40492.1"/>
    </source>
</evidence>
<dbReference type="RefSeq" id="WP_190618070.1">
    <property type="nucleotide sequence ID" value="NZ_CP061538.1"/>
</dbReference>
<evidence type="ECO:0000259" key="6">
    <source>
        <dbReference type="Pfam" id="PF03466"/>
    </source>
</evidence>
<dbReference type="KEGG" id="rama:IDM48_03505"/>
<dbReference type="Gene3D" id="3.40.190.10">
    <property type="entry name" value="Periplasmic binding protein-like II"/>
    <property type="match status" value="2"/>
</dbReference>
<name>A0A7H2BLE6_9MICC</name>
<comment type="similarity">
    <text evidence="1">Belongs to the LysR transcriptional regulatory family.</text>
</comment>
<dbReference type="Pfam" id="PF03466">
    <property type="entry name" value="LysR_substrate"/>
    <property type="match status" value="1"/>
</dbReference>
<evidence type="ECO:0000256" key="4">
    <source>
        <dbReference type="ARBA" id="ARBA00023163"/>
    </source>
</evidence>
<gene>
    <name evidence="7" type="ORF">IDM48_03505</name>
</gene>
<evidence type="ECO:0000256" key="1">
    <source>
        <dbReference type="ARBA" id="ARBA00009437"/>
    </source>
</evidence>
<evidence type="ECO:0000256" key="3">
    <source>
        <dbReference type="ARBA" id="ARBA00023125"/>
    </source>
</evidence>
<dbReference type="GO" id="GO:0003677">
    <property type="term" value="F:DNA binding"/>
    <property type="evidence" value="ECO:0007669"/>
    <property type="project" value="UniProtKB-KW"/>
</dbReference>
<dbReference type="GO" id="GO:0003700">
    <property type="term" value="F:DNA-binding transcription factor activity"/>
    <property type="evidence" value="ECO:0007669"/>
    <property type="project" value="TreeGrafter"/>
</dbReference>
<sequence>MTLVHLEDFHPLLLQPEKAEYIGWAPDAEQLRVGYVPGVMPGKWFNRWHQRYDIHRALIEIPLAEKRGVDALNQTHEGNPLAHMVLLRPEEEPDCLDKKRFHAINLYREKQVVVLPTDHVLTVYEDSVPLAELAEEFMLQDPQTVPQWAEISAAYRQANPQKLPATRHIHDAVELVAAGLGLLIVPLSVARYHHRKDLTYRYVEELDESAVSLVWERKFRSNEDEQIIQDFVGICRGRTAGSDRGSESLQTLKEKAAREKEEAKQKRRAANARRETRDRKARNAKNNGNVRQHQAQKGKSAPPRGSGGRKKR</sequence>
<dbReference type="SUPFAM" id="SSF53850">
    <property type="entry name" value="Periplasmic binding protein-like II"/>
    <property type="match status" value="1"/>
</dbReference>
<evidence type="ECO:0000256" key="2">
    <source>
        <dbReference type="ARBA" id="ARBA00023015"/>
    </source>
</evidence>
<organism evidence="7 8">
    <name type="scientific">Rothia amarae</name>
    <dbReference type="NCBI Taxonomy" id="169480"/>
    <lineage>
        <taxon>Bacteria</taxon>
        <taxon>Bacillati</taxon>
        <taxon>Actinomycetota</taxon>
        <taxon>Actinomycetes</taxon>
        <taxon>Micrococcales</taxon>
        <taxon>Micrococcaceae</taxon>
        <taxon>Rothia</taxon>
    </lineage>
</organism>
<dbReference type="Proteomes" id="UP000516421">
    <property type="component" value="Chromosome"/>
</dbReference>
<dbReference type="EMBL" id="CP061538">
    <property type="protein sequence ID" value="QNV40492.1"/>
    <property type="molecule type" value="Genomic_DNA"/>
</dbReference>
<protein>
    <submittedName>
        <fullName evidence="7">Transcriptional regulator</fullName>
    </submittedName>
</protein>
<evidence type="ECO:0000256" key="5">
    <source>
        <dbReference type="SAM" id="MobiDB-lite"/>
    </source>
</evidence>
<feature type="compositionally biased region" description="Polar residues" evidence="5">
    <location>
        <begin position="284"/>
        <end position="297"/>
    </location>
</feature>
<dbReference type="AlphaFoldDB" id="A0A7H2BLE6"/>
<evidence type="ECO:0000313" key="8">
    <source>
        <dbReference type="Proteomes" id="UP000516421"/>
    </source>
</evidence>
<keyword evidence="8" id="KW-1185">Reference proteome</keyword>
<proteinExistence type="inferred from homology"/>
<keyword evidence="3" id="KW-0238">DNA-binding</keyword>
<feature type="region of interest" description="Disordered" evidence="5">
    <location>
        <begin position="255"/>
        <end position="312"/>
    </location>
</feature>
<accession>A0A7H2BLE6</accession>
<feature type="compositionally biased region" description="Basic and acidic residues" evidence="5">
    <location>
        <begin position="255"/>
        <end position="264"/>
    </location>
</feature>
<dbReference type="InterPro" id="IPR005119">
    <property type="entry name" value="LysR_subst-bd"/>
</dbReference>
<feature type="domain" description="LysR substrate-binding" evidence="6">
    <location>
        <begin position="30"/>
        <end position="220"/>
    </location>
</feature>
<keyword evidence="4" id="KW-0804">Transcription</keyword>